<proteinExistence type="predicted"/>
<dbReference type="AlphaFoldDB" id="A0A323UYY1"/>
<dbReference type="PANTHER" id="PTHR34598">
    <property type="entry name" value="BLL6449 PROTEIN"/>
    <property type="match status" value="1"/>
</dbReference>
<keyword evidence="2" id="KW-1185">Reference proteome</keyword>
<dbReference type="RefSeq" id="WP_110523021.1">
    <property type="nucleotide sequence ID" value="NZ_QKOE01000002.1"/>
</dbReference>
<dbReference type="NCBIfam" id="NF041278">
    <property type="entry name" value="CmcJ_NvfI_EfuI"/>
    <property type="match status" value="1"/>
</dbReference>
<dbReference type="InterPro" id="IPR044053">
    <property type="entry name" value="AsaB-like"/>
</dbReference>
<dbReference type="Proteomes" id="UP000248259">
    <property type="component" value="Unassembled WGS sequence"/>
</dbReference>
<dbReference type="GO" id="GO:0008168">
    <property type="term" value="F:methyltransferase activity"/>
    <property type="evidence" value="ECO:0007669"/>
    <property type="project" value="UniProtKB-KW"/>
</dbReference>
<reference evidence="1 2" key="1">
    <citation type="submission" date="2018-06" db="EMBL/GenBank/DDBJ databases">
        <title>Azoarcus communis strain SWub3 genome.</title>
        <authorList>
            <person name="Zorraquino Salvo V."/>
            <person name="Toubiana D."/>
            <person name="Blumwald E."/>
        </authorList>
    </citation>
    <scope>NUCLEOTIDE SEQUENCE [LARGE SCALE GENOMIC DNA]</scope>
    <source>
        <strain evidence="1 2">SWub3</strain>
    </source>
</reference>
<comment type="caution">
    <text evidence="1">The sequence shown here is derived from an EMBL/GenBank/DDBJ whole genome shotgun (WGS) entry which is preliminary data.</text>
</comment>
<dbReference type="GO" id="GO:0032259">
    <property type="term" value="P:methylation"/>
    <property type="evidence" value="ECO:0007669"/>
    <property type="project" value="UniProtKB-KW"/>
</dbReference>
<keyword evidence="1" id="KW-0808">Transferase</keyword>
<accession>A0A323UYY1</accession>
<sequence>MSLHAEFSYLLPMQDKPYTYLYPPPAGIKRETARYQSCLCEVRDARQGPETSLDVEGFRLVEQRSEVADFFDWAEVKSLYYRECATLARQLTGARLAIVFDHLVREREAGRPALGFGRADDGSPPAAVGRVHNDYTAASGRRRLGMQCPGMDGDTWDGRFSILNIWRPLVGEVLDTPLGVCDASSVASEDLVATDIHYPSRSGEIYLCTHAQGHRWHYYPRMRRDEALVFKSFDSAADVASFTPHAAFDLPQVPPDAPLRKSIETRVLLIY</sequence>
<keyword evidence="1" id="KW-0489">Methyltransferase</keyword>
<organism evidence="1 2">
    <name type="scientific">Parazoarcus communis SWub3 = DSM 12120</name>
    <dbReference type="NCBI Taxonomy" id="1121029"/>
    <lineage>
        <taxon>Bacteria</taxon>
        <taxon>Pseudomonadati</taxon>
        <taxon>Pseudomonadota</taxon>
        <taxon>Betaproteobacteria</taxon>
        <taxon>Rhodocyclales</taxon>
        <taxon>Zoogloeaceae</taxon>
        <taxon>Parazoarcus</taxon>
    </lineage>
</organism>
<dbReference type="PANTHER" id="PTHR34598:SF3">
    <property type="entry name" value="OXIDOREDUCTASE AN1597"/>
    <property type="match status" value="1"/>
</dbReference>
<evidence type="ECO:0000313" key="2">
    <source>
        <dbReference type="Proteomes" id="UP000248259"/>
    </source>
</evidence>
<protein>
    <submittedName>
        <fullName evidence="1">Methyltransferase</fullName>
    </submittedName>
</protein>
<dbReference type="OrthoDB" id="7052511at2"/>
<dbReference type="GO" id="GO:0016491">
    <property type="term" value="F:oxidoreductase activity"/>
    <property type="evidence" value="ECO:0007669"/>
    <property type="project" value="InterPro"/>
</dbReference>
<evidence type="ECO:0000313" key="1">
    <source>
        <dbReference type="EMBL" id="PZA17675.1"/>
    </source>
</evidence>
<name>A0A323UYY1_9RHOO</name>
<gene>
    <name evidence="1" type="ORF">DNK49_03870</name>
</gene>
<dbReference type="EMBL" id="QKOE01000002">
    <property type="protein sequence ID" value="PZA17675.1"/>
    <property type="molecule type" value="Genomic_DNA"/>
</dbReference>